<evidence type="ECO:0000313" key="3">
    <source>
        <dbReference type="Proteomes" id="UP000824248"/>
    </source>
</evidence>
<protein>
    <submittedName>
        <fullName evidence="2">Uncharacterized protein</fullName>
    </submittedName>
</protein>
<organism evidence="2 3">
    <name type="scientific">Candidatus Halomonas stercoripullorum</name>
    <dbReference type="NCBI Taxonomy" id="2838617"/>
    <lineage>
        <taxon>Bacteria</taxon>
        <taxon>Pseudomonadati</taxon>
        <taxon>Pseudomonadota</taxon>
        <taxon>Gammaproteobacteria</taxon>
        <taxon>Oceanospirillales</taxon>
        <taxon>Halomonadaceae</taxon>
        <taxon>Halomonas</taxon>
    </lineage>
</organism>
<comment type="caution">
    <text evidence="2">The sequence shown here is derived from an EMBL/GenBank/DDBJ whole genome shotgun (WGS) entry which is preliminary data.</text>
</comment>
<proteinExistence type="predicted"/>
<keyword evidence="1" id="KW-1133">Transmembrane helix</keyword>
<sequence length="121" mass="13105">MSIAGVLTILWYALAPFLWLIVAGLALLVTIQAVAHLRGYRLFAYRCLGANLAALAVGLSALWWIPLLTRSQLAYIATVFDWVALLAAVFGVMLVAWLLLHPLSFLLRGAKRDAGSLTASP</sequence>
<evidence type="ECO:0000256" key="1">
    <source>
        <dbReference type="SAM" id="Phobius"/>
    </source>
</evidence>
<dbReference type="EMBL" id="DXFC01000086">
    <property type="protein sequence ID" value="HIX61187.1"/>
    <property type="molecule type" value="Genomic_DNA"/>
</dbReference>
<name>A0A9D1WN98_9GAMM</name>
<accession>A0A9D1WN98</accession>
<reference evidence="2" key="2">
    <citation type="submission" date="2021-04" db="EMBL/GenBank/DDBJ databases">
        <authorList>
            <person name="Gilroy R."/>
        </authorList>
    </citation>
    <scope>NUCLEOTIDE SEQUENCE</scope>
    <source>
        <strain evidence="2">1193</strain>
    </source>
</reference>
<gene>
    <name evidence="2" type="ORF">H9854_02995</name>
</gene>
<reference evidence="2" key="1">
    <citation type="journal article" date="2021" name="PeerJ">
        <title>Extensive microbial diversity within the chicken gut microbiome revealed by metagenomics and culture.</title>
        <authorList>
            <person name="Gilroy R."/>
            <person name="Ravi A."/>
            <person name="Getino M."/>
            <person name="Pursley I."/>
            <person name="Horton D.L."/>
            <person name="Alikhan N.F."/>
            <person name="Baker D."/>
            <person name="Gharbi K."/>
            <person name="Hall N."/>
            <person name="Watson M."/>
            <person name="Adriaenssens E.M."/>
            <person name="Foster-Nyarko E."/>
            <person name="Jarju S."/>
            <person name="Secka A."/>
            <person name="Antonio M."/>
            <person name="Oren A."/>
            <person name="Chaudhuri R.R."/>
            <person name="La Ragione R."/>
            <person name="Hildebrand F."/>
            <person name="Pallen M.J."/>
        </authorList>
    </citation>
    <scope>NUCLEOTIDE SEQUENCE</scope>
    <source>
        <strain evidence="2">1193</strain>
    </source>
</reference>
<feature type="transmembrane region" description="Helical" evidence="1">
    <location>
        <begin position="73"/>
        <end position="100"/>
    </location>
</feature>
<feature type="transmembrane region" description="Helical" evidence="1">
    <location>
        <begin position="6"/>
        <end position="31"/>
    </location>
</feature>
<feature type="transmembrane region" description="Helical" evidence="1">
    <location>
        <begin position="43"/>
        <end position="67"/>
    </location>
</feature>
<dbReference type="Proteomes" id="UP000824248">
    <property type="component" value="Unassembled WGS sequence"/>
</dbReference>
<keyword evidence="1" id="KW-0472">Membrane</keyword>
<keyword evidence="1" id="KW-0812">Transmembrane</keyword>
<dbReference type="AlphaFoldDB" id="A0A9D1WN98"/>
<evidence type="ECO:0000313" key="2">
    <source>
        <dbReference type="EMBL" id="HIX61187.1"/>
    </source>
</evidence>